<protein>
    <submittedName>
        <fullName evidence="1">Uncharacterized protein</fullName>
    </submittedName>
</protein>
<evidence type="ECO:0000313" key="1">
    <source>
        <dbReference type="EMBL" id="MBX54744.1"/>
    </source>
</evidence>
<sequence>MSTELGNRFIDPSGIQDW</sequence>
<reference evidence="1" key="1">
    <citation type="submission" date="2018-02" db="EMBL/GenBank/DDBJ databases">
        <title>Rhizophora mucronata_Transcriptome.</title>
        <authorList>
            <person name="Meera S.P."/>
            <person name="Sreeshan A."/>
            <person name="Augustine A."/>
        </authorList>
    </citation>
    <scope>NUCLEOTIDE SEQUENCE</scope>
    <source>
        <tissue evidence="1">Leaf</tissue>
    </source>
</reference>
<dbReference type="EMBL" id="GGEC01074260">
    <property type="protein sequence ID" value="MBX54744.1"/>
    <property type="molecule type" value="Transcribed_RNA"/>
</dbReference>
<accession>A0A2P2PJ13</accession>
<proteinExistence type="predicted"/>
<dbReference type="AlphaFoldDB" id="A0A2P2PJ13"/>
<name>A0A2P2PJ13_RHIMU</name>
<organism evidence="1">
    <name type="scientific">Rhizophora mucronata</name>
    <name type="common">Asiatic mangrove</name>
    <dbReference type="NCBI Taxonomy" id="61149"/>
    <lineage>
        <taxon>Eukaryota</taxon>
        <taxon>Viridiplantae</taxon>
        <taxon>Streptophyta</taxon>
        <taxon>Embryophyta</taxon>
        <taxon>Tracheophyta</taxon>
        <taxon>Spermatophyta</taxon>
        <taxon>Magnoliopsida</taxon>
        <taxon>eudicotyledons</taxon>
        <taxon>Gunneridae</taxon>
        <taxon>Pentapetalae</taxon>
        <taxon>rosids</taxon>
        <taxon>fabids</taxon>
        <taxon>Malpighiales</taxon>
        <taxon>Rhizophoraceae</taxon>
        <taxon>Rhizophora</taxon>
    </lineage>
</organism>